<organism evidence="10 11">
    <name type="scientific">Rothia aerolata</name>
    <dbReference type="NCBI Taxonomy" id="1812262"/>
    <lineage>
        <taxon>Bacteria</taxon>
        <taxon>Bacillati</taxon>
        <taxon>Actinomycetota</taxon>
        <taxon>Actinomycetes</taxon>
        <taxon>Micrococcales</taxon>
        <taxon>Micrococcaceae</taxon>
        <taxon>Rothia</taxon>
    </lineage>
</organism>
<dbReference type="CDD" id="cd07079">
    <property type="entry name" value="ALDH_F18-19_ProA-GPR"/>
    <property type="match status" value="1"/>
</dbReference>
<dbReference type="EC" id="1.2.1.41" evidence="7"/>
<dbReference type="GO" id="GO:0055129">
    <property type="term" value="P:L-proline biosynthetic process"/>
    <property type="evidence" value="ECO:0007669"/>
    <property type="project" value="UniProtKB-UniRule"/>
</dbReference>
<dbReference type="PANTHER" id="PTHR11063:SF8">
    <property type="entry name" value="DELTA-1-PYRROLINE-5-CARBOXYLATE SYNTHASE"/>
    <property type="match status" value="1"/>
</dbReference>
<keyword evidence="3 7" id="KW-0641">Proline biosynthesis</keyword>
<dbReference type="PROSITE" id="PS01223">
    <property type="entry name" value="PROA"/>
    <property type="match status" value="1"/>
</dbReference>
<dbReference type="Proteomes" id="UP000600171">
    <property type="component" value="Unassembled WGS sequence"/>
</dbReference>
<accession>A0A917IME1</accession>
<dbReference type="NCBIfam" id="TIGR00407">
    <property type="entry name" value="proA"/>
    <property type="match status" value="1"/>
</dbReference>
<keyword evidence="2 7" id="KW-0028">Amino-acid biosynthesis</keyword>
<dbReference type="Gene3D" id="3.40.605.10">
    <property type="entry name" value="Aldehyde Dehydrogenase, Chain A, domain 1"/>
    <property type="match status" value="1"/>
</dbReference>
<keyword evidence="8" id="KW-0175">Coiled coil</keyword>
<dbReference type="InterPro" id="IPR016161">
    <property type="entry name" value="Ald_DH/histidinol_DH"/>
</dbReference>
<evidence type="ECO:0000256" key="6">
    <source>
        <dbReference type="ARBA" id="ARBA00049024"/>
    </source>
</evidence>
<dbReference type="PANTHER" id="PTHR11063">
    <property type="entry name" value="GLUTAMATE SEMIALDEHYDE DEHYDROGENASE"/>
    <property type="match status" value="1"/>
</dbReference>
<dbReference type="NCBIfam" id="NF001221">
    <property type="entry name" value="PRK00197.1"/>
    <property type="match status" value="1"/>
</dbReference>
<evidence type="ECO:0000256" key="5">
    <source>
        <dbReference type="ARBA" id="ARBA00023002"/>
    </source>
</evidence>
<comment type="function">
    <text evidence="7">Catalyzes the NADPH-dependent reduction of L-glutamate 5-phosphate into L-glutamate 5-semialdehyde and phosphate. The product spontaneously undergoes cyclization to form 1-pyrroline-5-carboxylate.</text>
</comment>
<dbReference type="GO" id="GO:0004350">
    <property type="term" value="F:glutamate-5-semialdehyde dehydrogenase activity"/>
    <property type="evidence" value="ECO:0007669"/>
    <property type="project" value="UniProtKB-UniRule"/>
</dbReference>
<reference evidence="10 11" key="1">
    <citation type="journal article" date="2014" name="Int. J. Syst. Evol. Microbiol.">
        <title>Complete genome sequence of Corynebacterium casei LMG S-19264T (=DSM 44701T), isolated from a smear-ripened cheese.</title>
        <authorList>
            <consortium name="US DOE Joint Genome Institute (JGI-PGF)"/>
            <person name="Walter F."/>
            <person name="Albersmeier A."/>
            <person name="Kalinowski J."/>
            <person name="Ruckert C."/>
        </authorList>
    </citation>
    <scope>NUCLEOTIDE SEQUENCE [LARGE SCALE GENOMIC DNA]</scope>
    <source>
        <strain evidence="10 11">CCM 8669</strain>
    </source>
</reference>
<dbReference type="InterPro" id="IPR012134">
    <property type="entry name" value="Glu-5-SA_DH"/>
</dbReference>
<dbReference type="InterPro" id="IPR020593">
    <property type="entry name" value="G-glutamylP_reductase_CS"/>
</dbReference>
<evidence type="ECO:0000256" key="3">
    <source>
        <dbReference type="ARBA" id="ARBA00022650"/>
    </source>
</evidence>
<dbReference type="PIRSF" id="PIRSF000151">
    <property type="entry name" value="GPR"/>
    <property type="match status" value="1"/>
</dbReference>
<dbReference type="Gene3D" id="3.40.309.10">
    <property type="entry name" value="Aldehyde Dehydrogenase, Chain A, domain 2"/>
    <property type="match status" value="1"/>
</dbReference>
<comment type="caution">
    <text evidence="10">The sequence shown here is derived from an EMBL/GenBank/DDBJ whole genome shotgun (WGS) entry which is preliminary data.</text>
</comment>
<feature type="domain" description="Aldehyde dehydrogenase" evidence="9">
    <location>
        <begin position="8"/>
        <end position="304"/>
    </location>
</feature>
<dbReference type="InterPro" id="IPR016162">
    <property type="entry name" value="Ald_DH_N"/>
</dbReference>
<evidence type="ECO:0000259" key="9">
    <source>
        <dbReference type="Pfam" id="PF00171"/>
    </source>
</evidence>
<dbReference type="AlphaFoldDB" id="A0A917IME1"/>
<dbReference type="InterPro" id="IPR015590">
    <property type="entry name" value="Aldehyde_DH_dom"/>
</dbReference>
<comment type="pathway">
    <text evidence="1 7">Amino-acid biosynthesis; L-proline biosynthesis; L-glutamate 5-semialdehyde from L-glutamate: step 2/2.</text>
</comment>
<feature type="coiled-coil region" evidence="8">
    <location>
        <begin position="1"/>
        <end position="102"/>
    </location>
</feature>
<dbReference type="SUPFAM" id="SSF53720">
    <property type="entry name" value="ALDH-like"/>
    <property type="match status" value="1"/>
</dbReference>
<dbReference type="HAMAP" id="MF_00412">
    <property type="entry name" value="ProA"/>
    <property type="match status" value="1"/>
</dbReference>
<dbReference type="EMBL" id="BMDC01000001">
    <property type="protein sequence ID" value="GGH58098.1"/>
    <property type="molecule type" value="Genomic_DNA"/>
</dbReference>
<comment type="subcellular location">
    <subcellularLocation>
        <location evidence="7">Cytoplasm</location>
    </subcellularLocation>
</comment>
<comment type="catalytic activity">
    <reaction evidence="6 7">
        <text>L-glutamate 5-semialdehyde + phosphate + NADP(+) = L-glutamyl 5-phosphate + NADPH + H(+)</text>
        <dbReference type="Rhea" id="RHEA:19541"/>
        <dbReference type="ChEBI" id="CHEBI:15378"/>
        <dbReference type="ChEBI" id="CHEBI:43474"/>
        <dbReference type="ChEBI" id="CHEBI:57783"/>
        <dbReference type="ChEBI" id="CHEBI:58066"/>
        <dbReference type="ChEBI" id="CHEBI:58274"/>
        <dbReference type="ChEBI" id="CHEBI:58349"/>
        <dbReference type="EC" id="1.2.1.41"/>
    </reaction>
</comment>
<sequence>MAEAKETLSVSENVLKEVQDMAYDARISARTLSRADTEWKNRALEAMAAALEEQADVIVSQNAEDLARERENGMSEAMLDRLALNEKRVAELAAALRELKALPDPVGEVMRGSTLPNGLRVLQTRVPLGVVGAIYEARPNVTVDIAGLAIKSGNAVMLRGGSAAAKSNQTICRILRQALDRTGLPMDCVQSVDEFGREGANALMVSRGFIDVLIPRGGHNLIQSVVRNAQVPVIETGEGNCHIFMDASADPKTAAEIVVNAKTQRPGTCNTVETLLIAAGADSSAVLKKLSEAGVTLHVDAETKANLPAGLSAEDATEEDWNTEYGSLDLAVATVPHLDAAISHIRKYSTGHSEAILTNDVRNADIFVREVDSAAVYVNASTRFTDGGQLGLGAEVGISTQKLHARGPMGLEQLTTSKWIIRGDGHVRR</sequence>
<dbReference type="RefSeq" id="WP_268234162.1">
    <property type="nucleotide sequence ID" value="NZ_BMDC01000001.1"/>
</dbReference>
<proteinExistence type="inferred from homology"/>
<protein>
    <recommendedName>
        <fullName evidence="7">Gamma-glutamyl phosphate reductase</fullName>
        <shortName evidence="7">GPR</shortName>
        <ecNumber evidence="7">1.2.1.41</ecNumber>
    </recommendedName>
    <alternativeName>
        <fullName evidence="7">Glutamate-5-semialdehyde dehydrogenase</fullName>
    </alternativeName>
    <alternativeName>
        <fullName evidence="7">Glutamyl-gamma-semialdehyde dehydrogenase</fullName>
        <shortName evidence="7">GSA dehydrogenase</shortName>
    </alternativeName>
</protein>
<keyword evidence="7" id="KW-0963">Cytoplasm</keyword>
<keyword evidence="11" id="KW-1185">Reference proteome</keyword>
<gene>
    <name evidence="7 10" type="primary">proA</name>
    <name evidence="10" type="ORF">GCM10007359_03920</name>
</gene>
<evidence type="ECO:0000313" key="10">
    <source>
        <dbReference type="EMBL" id="GGH58098.1"/>
    </source>
</evidence>
<dbReference type="InterPro" id="IPR016163">
    <property type="entry name" value="Ald_DH_C"/>
</dbReference>
<evidence type="ECO:0000256" key="2">
    <source>
        <dbReference type="ARBA" id="ARBA00022605"/>
    </source>
</evidence>
<dbReference type="FunFam" id="3.40.309.10:FF:000006">
    <property type="entry name" value="Gamma-glutamyl phosphate reductase"/>
    <property type="match status" value="1"/>
</dbReference>
<dbReference type="GO" id="GO:0050661">
    <property type="term" value="F:NADP binding"/>
    <property type="evidence" value="ECO:0007669"/>
    <property type="project" value="InterPro"/>
</dbReference>
<evidence type="ECO:0000313" key="11">
    <source>
        <dbReference type="Proteomes" id="UP000600171"/>
    </source>
</evidence>
<dbReference type="GO" id="GO:0005737">
    <property type="term" value="C:cytoplasm"/>
    <property type="evidence" value="ECO:0007669"/>
    <property type="project" value="UniProtKB-SubCell"/>
</dbReference>
<evidence type="ECO:0000256" key="4">
    <source>
        <dbReference type="ARBA" id="ARBA00022857"/>
    </source>
</evidence>
<keyword evidence="5 7" id="KW-0560">Oxidoreductase</keyword>
<evidence type="ECO:0000256" key="1">
    <source>
        <dbReference type="ARBA" id="ARBA00004985"/>
    </source>
</evidence>
<comment type="similarity">
    <text evidence="7">Belongs to the gamma-glutamyl phosphate reductase family.</text>
</comment>
<evidence type="ECO:0000256" key="8">
    <source>
        <dbReference type="SAM" id="Coils"/>
    </source>
</evidence>
<keyword evidence="4 7" id="KW-0521">NADP</keyword>
<name>A0A917IME1_9MICC</name>
<dbReference type="InterPro" id="IPR000965">
    <property type="entry name" value="GPR_dom"/>
</dbReference>
<dbReference type="Pfam" id="PF00171">
    <property type="entry name" value="Aldedh"/>
    <property type="match status" value="1"/>
</dbReference>
<evidence type="ECO:0000256" key="7">
    <source>
        <dbReference type="HAMAP-Rule" id="MF_00412"/>
    </source>
</evidence>